<name>A0A2S7KTB4_9FLAO</name>
<feature type="transmembrane region" description="Helical" evidence="1">
    <location>
        <begin position="12"/>
        <end position="29"/>
    </location>
</feature>
<dbReference type="AlphaFoldDB" id="A0A2S7KTB4"/>
<accession>A0A2S7KTB4</accession>
<feature type="transmembrane region" description="Helical" evidence="1">
    <location>
        <begin position="102"/>
        <end position="122"/>
    </location>
</feature>
<evidence type="ECO:0000256" key="1">
    <source>
        <dbReference type="SAM" id="Phobius"/>
    </source>
</evidence>
<feature type="transmembrane region" description="Helical" evidence="1">
    <location>
        <begin position="35"/>
        <end position="53"/>
    </location>
</feature>
<dbReference type="OrthoDB" id="840428at2"/>
<protein>
    <recommendedName>
        <fullName evidence="4">DUF5367 domain-containing protein</fullName>
    </recommendedName>
</protein>
<dbReference type="Pfam" id="PF17329">
    <property type="entry name" value="DUF5367"/>
    <property type="match status" value="1"/>
</dbReference>
<keyword evidence="1" id="KW-0812">Transmembrane</keyword>
<dbReference type="InterPro" id="IPR020509">
    <property type="entry name" value="Uncharacterised_YnzE"/>
</dbReference>
<evidence type="ECO:0000313" key="2">
    <source>
        <dbReference type="EMBL" id="PQB05869.1"/>
    </source>
</evidence>
<evidence type="ECO:0000313" key="3">
    <source>
        <dbReference type="Proteomes" id="UP000239800"/>
    </source>
</evidence>
<comment type="caution">
    <text evidence="2">The sequence shown here is derived from an EMBL/GenBank/DDBJ whole genome shotgun (WGS) entry which is preliminary data.</text>
</comment>
<reference evidence="2 3" key="1">
    <citation type="submission" date="2016-11" db="EMBL/GenBank/DDBJ databases">
        <title>Trade-off between light-utilization and light-protection in marine flavobacteria.</title>
        <authorList>
            <person name="Kumagai Y."/>
        </authorList>
    </citation>
    <scope>NUCLEOTIDE SEQUENCE [LARGE SCALE GENOMIC DNA]</scope>
    <source>
        <strain evidence="2 3">NBRC 107741</strain>
    </source>
</reference>
<organism evidence="2 3">
    <name type="scientific">Aureitalea marina</name>
    <dbReference type="NCBI Taxonomy" id="930804"/>
    <lineage>
        <taxon>Bacteria</taxon>
        <taxon>Pseudomonadati</taxon>
        <taxon>Bacteroidota</taxon>
        <taxon>Flavobacteriia</taxon>
        <taxon>Flavobacteriales</taxon>
        <taxon>Flavobacteriaceae</taxon>
        <taxon>Aureitalea</taxon>
    </lineage>
</organism>
<keyword evidence="1" id="KW-0472">Membrane</keyword>
<feature type="transmembrane region" description="Helical" evidence="1">
    <location>
        <begin position="65"/>
        <end position="90"/>
    </location>
</feature>
<evidence type="ECO:0008006" key="4">
    <source>
        <dbReference type="Google" id="ProtNLM"/>
    </source>
</evidence>
<dbReference type="RefSeq" id="WP_104813821.1">
    <property type="nucleotide sequence ID" value="NZ_MQUB01000001.1"/>
</dbReference>
<gene>
    <name evidence="2" type="ORF">BST85_13900</name>
</gene>
<proteinExistence type="predicted"/>
<keyword evidence="3" id="KW-1185">Reference proteome</keyword>
<sequence length="131" mass="14823">MNYKRALKTAVSIWVMGVLLFVIAAMLPLSDNPELQANISLALAFIPLGWYGAKYYYKKGSTTPVYQLAFLLVFVAALLDALITVPIFFFPMGVDHQTFFGAIEFWLLIAEYAGIVILYDYLNRKKELRTA</sequence>
<dbReference type="EMBL" id="MQUB01000001">
    <property type="protein sequence ID" value="PQB05869.1"/>
    <property type="molecule type" value="Genomic_DNA"/>
</dbReference>
<keyword evidence="1" id="KW-1133">Transmembrane helix</keyword>
<dbReference type="Proteomes" id="UP000239800">
    <property type="component" value="Unassembled WGS sequence"/>
</dbReference>